<dbReference type="EMBL" id="LIST01000015">
    <property type="protein sequence ID" value="KOX92700.1"/>
    <property type="molecule type" value="Genomic_DNA"/>
</dbReference>
<dbReference type="AlphaFoldDB" id="A0A0N0BNM9"/>
<dbReference type="STRING" id="1765655.AMR74_16865"/>
<evidence type="ECO:0000313" key="3">
    <source>
        <dbReference type="Proteomes" id="UP000037747"/>
    </source>
</evidence>
<feature type="compositionally biased region" description="Polar residues" evidence="1">
    <location>
        <begin position="290"/>
        <end position="317"/>
    </location>
</feature>
<feature type="region of interest" description="Disordered" evidence="1">
    <location>
        <begin position="93"/>
        <end position="151"/>
    </location>
</feature>
<gene>
    <name evidence="2" type="ORF">AMR74_16865</name>
</gene>
<evidence type="ECO:0000313" key="2">
    <source>
        <dbReference type="EMBL" id="KOX92700.1"/>
    </source>
</evidence>
<evidence type="ECO:0000256" key="1">
    <source>
        <dbReference type="SAM" id="MobiDB-lite"/>
    </source>
</evidence>
<proteinExistence type="predicted"/>
<reference evidence="2 3" key="1">
    <citation type="submission" date="2015-08" db="EMBL/GenBank/DDBJ databases">
        <title>Genomes of Isolates from Cabo Rojo, PR.</title>
        <authorList>
            <person name="Sanchez-Nieves R.L."/>
            <person name="Montalvo-Rodriguez R."/>
        </authorList>
    </citation>
    <scope>NUCLEOTIDE SEQUENCE [LARGE SCALE GENOMIC DNA]</scope>
    <source>
        <strain evidence="2 3">5</strain>
    </source>
</reference>
<organism evidence="2 3">
    <name type="scientific">Halorubrum tropicale</name>
    <dbReference type="NCBI Taxonomy" id="1765655"/>
    <lineage>
        <taxon>Archaea</taxon>
        <taxon>Methanobacteriati</taxon>
        <taxon>Methanobacteriota</taxon>
        <taxon>Stenosarchaea group</taxon>
        <taxon>Halobacteria</taxon>
        <taxon>Halobacteriales</taxon>
        <taxon>Haloferacaceae</taxon>
        <taxon>Halorubrum</taxon>
    </lineage>
</organism>
<feature type="compositionally biased region" description="Low complexity" evidence="1">
    <location>
        <begin position="93"/>
        <end position="110"/>
    </location>
</feature>
<protein>
    <submittedName>
        <fullName evidence="2">Uncharacterized protein</fullName>
    </submittedName>
</protein>
<keyword evidence="3" id="KW-1185">Reference proteome</keyword>
<name>A0A0N0BNM9_9EURY</name>
<dbReference type="Proteomes" id="UP000037747">
    <property type="component" value="Unassembled WGS sequence"/>
</dbReference>
<feature type="region of interest" description="Disordered" evidence="1">
    <location>
        <begin position="284"/>
        <end position="317"/>
    </location>
</feature>
<accession>A0A0N0BNM9</accession>
<comment type="caution">
    <text evidence="2">The sequence shown here is derived from an EMBL/GenBank/DDBJ whole genome shotgun (WGS) entry which is preliminary data.</text>
</comment>
<sequence length="370" mass="38621">MMAGSPSAGSDRQSWGEHIDLNEYRNELLEDLNDKMEDGNFDRASRLGSMGGGLALGGIALGASALSNVLSNFSWPSLPKLEQPGWLPPELPEPGWLPLGVDEPESVPVEEPSPVPVQDPSPMPVSEPDPMPVADPDPMPVEDPKTMPVEEPSPIPVEEPDPIQVEFGVPDVSGGDLLGGLLAGGAAVGGGFLGREFLKRGGPGSMPGGAGAGSSGFGIPAPSFLIGDRAAEAQRKDRDERGFIDRKLAGLVDGLGGIGGTRMMLAGGGEGSLANLAGPVARAALDPSPDRSSYSQSASTRRPASPNVENNVSADVSPNIRINLSTDQLVKEVQREFDKAMSDVRSDLSNQIDALEADLEDLKRQIRGGR</sequence>
<dbReference type="PATRIC" id="fig|1705389.3.peg.2962"/>
<feature type="compositionally biased region" description="Pro residues" evidence="1">
    <location>
        <begin position="111"/>
        <end position="141"/>
    </location>
</feature>